<dbReference type="AlphaFoldDB" id="A0A4Y2HD93"/>
<proteinExistence type="predicted"/>
<organism evidence="1 2">
    <name type="scientific">Araneus ventricosus</name>
    <name type="common">Orbweaver spider</name>
    <name type="synonym">Epeira ventricosa</name>
    <dbReference type="NCBI Taxonomy" id="182803"/>
    <lineage>
        <taxon>Eukaryota</taxon>
        <taxon>Metazoa</taxon>
        <taxon>Ecdysozoa</taxon>
        <taxon>Arthropoda</taxon>
        <taxon>Chelicerata</taxon>
        <taxon>Arachnida</taxon>
        <taxon>Araneae</taxon>
        <taxon>Araneomorphae</taxon>
        <taxon>Entelegynae</taxon>
        <taxon>Araneoidea</taxon>
        <taxon>Araneidae</taxon>
        <taxon>Araneus</taxon>
    </lineage>
</organism>
<protein>
    <submittedName>
        <fullName evidence="1">Uncharacterized protein</fullName>
    </submittedName>
</protein>
<evidence type="ECO:0000313" key="1">
    <source>
        <dbReference type="EMBL" id="GBM63267.1"/>
    </source>
</evidence>
<accession>A0A4Y2HD93</accession>
<keyword evidence="2" id="KW-1185">Reference proteome</keyword>
<gene>
    <name evidence="1" type="ORF">AVEN_110950_1</name>
</gene>
<name>A0A4Y2HD93_ARAVE</name>
<comment type="caution">
    <text evidence="1">The sequence shown here is derived from an EMBL/GenBank/DDBJ whole genome shotgun (WGS) entry which is preliminary data.</text>
</comment>
<dbReference type="Proteomes" id="UP000499080">
    <property type="component" value="Unassembled WGS sequence"/>
</dbReference>
<reference evidence="1 2" key="1">
    <citation type="journal article" date="2019" name="Sci. Rep.">
        <title>Orb-weaving spider Araneus ventricosus genome elucidates the spidroin gene catalogue.</title>
        <authorList>
            <person name="Kono N."/>
            <person name="Nakamura H."/>
            <person name="Ohtoshi R."/>
            <person name="Moran D.A.P."/>
            <person name="Shinohara A."/>
            <person name="Yoshida Y."/>
            <person name="Fujiwara M."/>
            <person name="Mori M."/>
            <person name="Tomita M."/>
            <person name="Arakawa K."/>
        </authorList>
    </citation>
    <scope>NUCLEOTIDE SEQUENCE [LARGE SCALE GENOMIC DNA]</scope>
</reference>
<evidence type="ECO:0000313" key="2">
    <source>
        <dbReference type="Proteomes" id="UP000499080"/>
    </source>
</evidence>
<dbReference type="EMBL" id="BGPR01001858">
    <property type="protein sequence ID" value="GBM63267.1"/>
    <property type="molecule type" value="Genomic_DNA"/>
</dbReference>
<sequence length="154" mass="17420">MPIIYQSRRRLANYLPISLCCLGIVYPMLDFWDEVISKVPLSAERRIPLLQDVGMHKSSGNSLPACDVSSLFNEPEQQLVAPQTTAEMSCHFSVFCFYGPAYFEVQNVCFPTFEPRKICGAEMCCVGDSAKVSLKHFRRLPWLGDGLISLREFC</sequence>